<dbReference type="STRING" id="76193.A0A194RB94"/>
<proteinExistence type="predicted"/>
<sequence>MFVSVAPRSRGDYDYDYYGYGDYRGGYNEPFYRYDEFYFDYAGPPQPSAVRQPPNRAQPVGPTHTN</sequence>
<evidence type="ECO:0000313" key="3">
    <source>
        <dbReference type="Proteomes" id="UP000053240"/>
    </source>
</evidence>
<name>A0A194RB94_PAPMA</name>
<gene>
    <name evidence="2" type="ORF">RR48_06257</name>
</gene>
<dbReference type="EMBL" id="KQ460647">
    <property type="protein sequence ID" value="KPJ13166.1"/>
    <property type="molecule type" value="Genomic_DNA"/>
</dbReference>
<evidence type="ECO:0000313" key="2">
    <source>
        <dbReference type="EMBL" id="KPJ13166.1"/>
    </source>
</evidence>
<keyword evidence="3" id="KW-1185">Reference proteome</keyword>
<feature type="region of interest" description="Disordered" evidence="1">
    <location>
        <begin position="44"/>
        <end position="66"/>
    </location>
</feature>
<protein>
    <submittedName>
        <fullName evidence="2">Uncharacterized protein</fullName>
    </submittedName>
</protein>
<dbReference type="Proteomes" id="UP000053240">
    <property type="component" value="Unassembled WGS sequence"/>
</dbReference>
<organism evidence="2 3">
    <name type="scientific">Papilio machaon</name>
    <name type="common">Old World swallowtail butterfly</name>
    <dbReference type="NCBI Taxonomy" id="76193"/>
    <lineage>
        <taxon>Eukaryota</taxon>
        <taxon>Metazoa</taxon>
        <taxon>Ecdysozoa</taxon>
        <taxon>Arthropoda</taxon>
        <taxon>Hexapoda</taxon>
        <taxon>Insecta</taxon>
        <taxon>Pterygota</taxon>
        <taxon>Neoptera</taxon>
        <taxon>Endopterygota</taxon>
        <taxon>Lepidoptera</taxon>
        <taxon>Glossata</taxon>
        <taxon>Ditrysia</taxon>
        <taxon>Papilionoidea</taxon>
        <taxon>Papilionidae</taxon>
        <taxon>Papilioninae</taxon>
        <taxon>Papilio</taxon>
    </lineage>
</organism>
<dbReference type="AlphaFoldDB" id="A0A194RB94"/>
<accession>A0A194RB94</accession>
<evidence type="ECO:0000256" key="1">
    <source>
        <dbReference type="SAM" id="MobiDB-lite"/>
    </source>
</evidence>
<dbReference type="InParanoid" id="A0A194RB94"/>
<reference evidence="2 3" key="1">
    <citation type="journal article" date="2015" name="Nat. Commun.">
        <title>Outbred genome sequencing and CRISPR/Cas9 gene editing in butterflies.</title>
        <authorList>
            <person name="Li X."/>
            <person name="Fan D."/>
            <person name="Zhang W."/>
            <person name="Liu G."/>
            <person name="Zhang L."/>
            <person name="Zhao L."/>
            <person name="Fang X."/>
            <person name="Chen L."/>
            <person name="Dong Y."/>
            <person name="Chen Y."/>
            <person name="Ding Y."/>
            <person name="Zhao R."/>
            <person name="Feng M."/>
            <person name="Zhu Y."/>
            <person name="Feng Y."/>
            <person name="Jiang X."/>
            <person name="Zhu D."/>
            <person name="Xiang H."/>
            <person name="Feng X."/>
            <person name="Li S."/>
            <person name="Wang J."/>
            <person name="Zhang G."/>
            <person name="Kronforst M.R."/>
            <person name="Wang W."/>
        </authorList>
    </citation>
    <scope>NUCLEOTIDE SEQUENCE [LARGE SCALE GENOMIC DNA]</scope>
    <source>
        <strain evidence="2">Ya'a_city_454_Pm</strain>
        <tissue evidence="2">Whole body</tissue>
    </source>
</reference>